<dbReference type="AlphaFoldDB" id="A0A4U5JR90"/>
<dbReference type="InterPro" id="IPR014710">
    <property type="entry name" value="RmlC-like_jellyroll"/>
</dbReference>
<dbReference type="InterPro" id="IPR011051">
    <property type="entry name" value="RmlC_Cupin_sf"/>
</dbReference>
<evidence type="ECO:0000313" key="4">
    <source>
        <dbReference type="Proteomes" id="UP000308707"/>
    </source>
</evidence>
<protein>
    <submittedName>
        <fullName evidence="3">Cupin domain-containing protein</fullName>
    </submittedName>
</protein>
<sequence>MPDKPTTTPVTVSAADEWLSADRFAGEWQGASRGSGICVIANAIDAPGAGAKAHKHPYPETFVIRKGNVRFTIGEETLICGAGEIVVVPAGVPHAFCNHGPGPLEMIDIHENGVFDTTWIE</sequence>
<comment type="caution">
    <text evidence="3">The sequence shown here is derived from an EMBL/GenBank/DDBJ whole genome shotgun (WGS) entry which is preliminary data.</text>
</comment>
<organism evidence="3 4">
    <name type="scientific">Luteimonas gilva</name>
    <dbReference type="NCBI Taxonomy" id="2572684"/>
    <lineage>
        <taxon>Bacteria</taxon>
        <taxon>Pseudomonadati</taxon>
        <taxon>Pseudomonadota</taxon>
        <taxon>Gammaproteobacteria</taxon>
        <taxon>Lysobacterales</taxon>
        <taxon>Lysobacteraceae</taxon>
        <taxon>Luteimonas</taxon>
    </lineage>
</organism>
<name>A0A4U5JR90_9GAMM</name>
<dbReference type="GO" id="GO:0046872">
    <property type="term" value="F:metal ion binding"/>
    <property type="evidence" value="ECO:0007669"/>
    <property type="project" value="UniProtKB-KW"/>
</dbReference>
<dbReference type="PANTHER" id="PTHR35848:SF6">
    <property type="entry name" value="CUPIN TYPE-2 DOMAIN-CONTAINING PROTEIN"/>
    <property type="match status" value="1"/>
</dbReference>
<dbReference type="InterPro" id="IPR051610">
    <property type="entry name" value="GPI/OXD"/>
</dbReference>
<reference evidence="3 4" key="1">
    <citation type="submission" date="2019-04" db="EMBL/GenBank/DDBJ databases">
        <title>Reference strain of H23.</title>
        <authorList>
            <person name="Luo X."/>
        </authorList>
    </citation>
    <scope>NUCLEOTIDE SEQUENCE [LARGE SCALE GENOMIC DNA]</scope>
    <source>
        <strain evidence="3 4">H23</strain>
    </source>
</reference>
<dbReference type="RefSeq" id="WP_137266897.1">
    <property type="nucleotide sequence ID" value="NZ_SZUA01000002.1"/>
</dbReference>
<dbReference type="EMBL" id="SZUA01000002">
    <property type="protein sequence ID" value="TKR30467.1"/>
    <property type="molecule type" value="Genomic_DNA"/>
</dbReference>
<dbReference type="Gene3D" id="2.60.120.10">
    <property type="entry name" value="Jelly Rolls"/>
    <property type="match status" value="1"/>
</dbReference>
<keyword evidence="1" id="KW-0479">Metal-binding</keyword>
<keyword evidence="4" id="KW-1185">Reference proteome</keyword>
<accession>A0A4U5JR90</accession>
<feature type="domain" description="Cupin type-2" evidence="2">
    <location>
        <begin position="46"/>
        <end position="109"/>
    </location>
</feature>
<dbReference type="InterPro" id="IPR013096">
    <property type="entry name" value="Cupin_2"/>
</dbReference>
<dbReference type="PANTHER" id="PTHR35848">
    <property type="entry name" value="OXALATE-BINDING PROTEIN"/>
    <property type="match status" value="1"/>
</dbReference>
<dbReference type="Proteomes" id="UP000308707">
    <property type="component" value="Unassembled WGS sequence"/>
</dbReference>
<evidence type="ECO:0000256" key="1">
    <source>
        <dbReference type="ARBA" id="ARBA00022723"/>
    </source>
</evidence>
<proteinExistence type="predicted"/>
<dbReference type="OrthoDB" id="9793521at2"/>
<evidence type="ECO:0000259" key="2">
    <source>
        <dbReference type="Pfam" id="PF07883"/>
    </source>
</evidence>
<dbReference type="Pfam" id="PF07883">
    <property type="entry name" value="Cupin_2"/>
    <property type="match status" value="1"/>
</dbReference>
<evidence type="ECO:0000313" key="3">
    <source>
        <dbReference type="EMBL" id="TKR30467.1"/>
    </source>
</evidence>
<dbReference type="SUPFAM" id="SSF51182">
    <property type="entry name" value="RmlC-like cupins"/>
    <property type="match status" value="1"/>
</dbReference>
<gene>
    <name evidence="3" type="ORF">FCE95_10120</name>
</gene>